<evidence type="ECO:0000313" key="2">
    <source>
        <dbReference type="Proteomes" id="UP001055811"/>
    </source>
</evidence>
<evidence type="ECO:0000313" key="1">
    <source>
        <dbReference type="EMBL" id="KAI3782480.1"/>
    </source>
</evidence>
<dbReference type="EMBL" id="CM042010">
    <property type="protein sequence ID" value="KAI3782480.1"/>
    <property type="molecule type" value="Genomic_DNA"/>
</dbReference>
<reference evidence="1 2" key="2">
    <citation type="journal article" date="2022" name="Mol. Ecol. Resour.">
        <title>The genomes of chicory, endive, great burdock and yacon provide insights into Asteraceae paleo-polyploidization history and plant inulin production.</title>
        <authorList>
            <person name="Fan W."/>
            <person name="Wang S."/>
            <person name="Wang H."/>
            <person name="Wang A."/>
            <person name="Jiang F."/>
            <person name="Liu H."/>
            <person name="Zhao H."/>
            <person name="Xu D."/>
            <person name="Zhang Y."/>
        </authorList>
    </citation>
    <scope>NUCLEOTIDE SEQUENCE [LARGE SCALE GENOMIC DNA]</scope>
    <source>
        <strain evidence="2">cv. Punajuju</strain>
        <tissue evidence="1">Leaves</tissue>
    </source>
</reference>
<keyword evidence="2" id="KW-1185">Reference proteome</keyword>
<proteinExistence type="predicted"/>
<protein>
    <submittedName>
        <fullName evidence="1">Uncharacterized protein</fullName>
    </submittedName>
</protein>
<comment type="caution">
    <text evidence="1">The sequence shown here is derived from an EMBL/GenBank/DDBJ whole genome shotgun (WGS) entry which is preliminary data.</text>
</comment>
<gene>
    <name evidence="1" type="ORF">L2E82_12528</name>
</gene>
<organism evidence="1 2">
    <name type="scientific">Cichorium intybus</name>
    <name type="common">Chicory</name>
    <dbReference type="NCBI Taxonomy" id="13427"/>
    <lineage>
        <taxon>Eukaryota</taxon>
        <taxon>Viridiplantae</taxon>
        <taxon>Streptophyta</taxon>
        <taxon>Embryophyta</taxon>
        <taxon>Tracheophyta</taxon>
        <taxon>Spermatophyta</taxon>
        <taxon>Magnoliopsida</taxon>
        <taxon>eudicotyledons</taxon>
        <taxon>Gunneridae</taxon>
        <taxon>Pentapetalae</taxon>
        <taxon>asterids</taxon>
        <taxon>campanulids</taxon>
        <taxon>Asterales</taxon>
        <taxon>Asteraceae</taxon>
        <taxon>Cichorioideae</taxon>
        <taxon>Cichorieae</taxon>
        <taxon>Cichoriinae</taxon>
        <taxon>Cichorium</taxon>
    </lineage>
</organism>
<accession>A0ACB9GHI7</accession>
<sequence>MNCTTTHWTNKYQMIFVPFTAIDHHKKSVTVGAGLLSNETIESYCWLLKAFLKAHGKQPTIVLTDQDPAIKQAVQLVTGDLIKNTDFRKRFNKLVWDMFK</sequence>
<reference evidence="2" key="1">
    <citation type="journal article" date="2022" name="Mol. Ecol. Resour.">
        <title>The genomes of chicory, endive, great burdock and yacon provide insights into Asteraceae palaeo-polyploidization history and plant inulin production.</title>
        <authorList>
            <person name="Fan W."/>
            <person name="Wang S."/>
            <person name="Wang H."/>
            <person name="Wang A."/>
            <person name="Jiang F."/>
            <person name="Liu H."/>
            <person name="Zhao H."/>
            <person name="Xu D."/>
            <person name="Zhang Y."/>
        </authorList>
    </citation>
    <scope>NUCLEOTIDE SEQUENCE [LARGE SCALE GENOMIC DNA]</scope>
    <source>
        <strain evidence="2">cv. Punajuju</strain>
    </source>
</reference>
<dbReference type="Proteomes" id="UP001055811">
    <property type="component" value="Linkage Group LG02"/>
</dbReference>
<name>A0ACB9GHI7_CICIN</name>